<gene>
    <name evidence="2" type="ORF">SAMN05421644_14027</name>
</gene>
<dbReference type="SUPFAM" id="SSF141371">
    <property type="entry name" value="PilZ domain-like"/>
    <property type="match status" value="1"/>
</dbReference>
<reference evidence="3" key="1">
    <citation type="submission" date="2016-10" db="EMBL/GenBank/DDBJ databases">
        <authorList>
            <person name="Varghese N."/>
            <person name="Submissions S."/>
        </authorList>
    </citation>
    <scope>NUCLEOTIDE SEQUENCE [LARGE SCALE GENOMIC DNA]</scope>
    <source>
        <strain evidence="3">DSM 173</strain>
    </source>
</reference>
<dbReference type="RefSeq" id="WP_091334713.1">
    <property type="nucleotide sequence ID" value="NZ_FNOW01000040.1"/>
</dbReference>
<evidence type="ECO:0000313" key="2">
    <source>
        <dbReference type="EMBL" id="SDY23277.1"/>
    </source>
</evidence>
<dbReference type="AlphaFoldDB" id="A0A1H3I6H5"/>
<organism evidence="2 3">
    <name type="scientific">Allochromatium warmingii</name>
    <name type="common">Chromatium warmingii</name>
    <dbReference type="NCBI Taxonomy" id="61595"/>
    <lineage>
        <taxon>Bacteria</taxon>
        <taxon>Pseudomonadati</taxon>
        <taxon>Pseudomonadota</taxon>
        <taxon>Gammaproteobacteria</taxon>
        <taxon>Chromatiales</taxon>
        <taxon>Chromatiaceae</taxon>
        <taxon>Allochromatium</taxon>
    </lineage>
</organism>
<dbReference type="OrthoDB" id="7063044at2"/>
<accession>A0A1H3I6H5</accession>
<dbReference type="InterPro" id="IPR009875">
    <property type="entry name" value="PilZ_domain"/>
</dbReference>
<dbReference type="GO" id="GO:0035438">
    <property type="term" value="F:cyclic-di-GMP binding"/>
    <property type="evidence" value="ECO:0007669"/>
    <property type="project" value="InterPro"/>
</dbReference>
<dbReference type="Pfam" id="PF07238">
    <property type="entry name" value="PilZ"/>
    <property type="match status" value="1"/>
</dbReference>
<feature type="domain" description="PilZ" evidence="1">
    <location>
        <begin position="8"/>
        <end position="89"/>
    </location>
</feature>
<protein>
    <recommendedName>
        <fullName evidence="1">PilZ domain-containing protein</fullName>
    </recommendedName>
</protein>
<dbReference type="EMBL" id="FNOW01000040">
    <property type="protein sequence ID" value="SDY23277.1"/>
    <property type="molecule type" value="Genomic_DNA"/>
</dbReference>
<name>A0A1H3I6H5_ALLWA</name>
<sequence length="116" mass="13143">MSIEHRYTRRHARDLAVQIQYRNRHFRRARGRNVSDQGMYLEVSNLTLPTGTLVVLEVRELERDWRIPAIVVHQDSSGIGVMFRETQPELLHANADELIPLPLGFDPSAAAGLSAA</sequence>
<keyword evidence="3" id="KW-1185">Reference proteome</keyword>
<dbReference type="Proteomes" id="UP000198672">
    <property type="component" value="Unassembled WGS sequence"/>
</dbReference>
<dbReference type="Gene3D" id="2.40.10.220">
    <property type="entry name" value="predicted glycosyltransferase like domains"/>
    <property type="match status" value="1"/>
</dbReference>
<evidence type="ECO:0000313" key="3">
    <source>
        <dbReference type="Proteomes" id="UP000198672"/>
    </source>
</evidence>
<evidence type="ECO:0000259" key="1">
    <source>
        <dbReference type="Pfam" id="PF07238"/>
    </source>
</evidence>
<proteinExistence type="predicted"/>